<dbReference type="AlphaFoldDB" id="A0A7J6VLX7"/>
<proteinExistence type="predicted"/>
<keyword evidence="3" id="KW-1185">Reference proteome</keyword>
<evidence type="ECO:0000313" key="2">
    <source>
        <dbReference type="EMBL" id="KAF5186129.1"/>
    </source>
</evidence>
<feature type="region of interest" description="Disordered" evidence="1">
    <location>
        <begin position="98"/>
        <end position="127"/>
    </location>
</feature>
<dbReference type="Proteomes" id="UP000554482">
    <property type="component" value="Unassembled WGS sequence"/>
</dbReference>
<feature type="compositionally biased region" description="Polar residues" evidence="1">
    <location>
        <begin position="98"/>
        <end position="110"/>
    </location>
</feature>
<gene>
    <name evidence="2" type="ORF">FRX31_024283</name>
</gene>
<accession>A0A7J6VLX7</accession>
<reference evidence="2 3" key="1">
    <citation type="submission" date="2020-06" db="EMBL/GenBank/DDBJ databases">
        <title>Transcriptomic and genomic resources for Thalictrum thalictroides and T. hernandezii: Facilitating candidate gene discovery in an emerging model plant lineage.</title>
        <authorList>
            <person name="Arias T."/>
            <person name="Riano-Pachon D.M."/>
            <person name="Di Stilio V.S."/>
        </authorList>
    </citation>
    <scope>NUCLEOTIDE SEQUENCE [LARGE SCALE GENOMIC DNA]</scope>
    <source>
        <strain evidence="3">cv. WT478/WT964</strain>
        <tissue evidence="2">Leaves</tissue>
    </source>
</reference>
<protein>
    <submittedName>
        <fullName evidence="2">Uncharacterized protein</fullName>
    </submittedName>
</protein>
<dbReference type="EMBL" id="JABWDY010029811">
    <property type="protein sequence ID" value="KAF5186129.1"/>
    <property type="molecule type" value="Genomic_DNA"/>
</dbReference>
<evidence type="ECO:0000256" key="1">
    <source>
        <dbReference type="SAM" id="MobiDB-lite"/>
    </source>
</evidence>
<evidence type="ECO:0000313" key="3">
    <source>
        <dbReference type="Proteomes" id="UP000554482"/>
    </source>
</evidence>
<sequence>MKKVAMVLENEIPVRKPPYPFQFGQSSSFSMLPSVLEVLPEADERVTGLPVPAPVKKEEKRKQPAKNDYGGTTTKFISEYGTMTPKFITFDSEPAENNYGTTKKFNSDGTITPKFLYRHTPSPTHED</sequence>
<feature type="region of interest" description="Disordered" evidence="1">
    <location>
        <begin position="49"/>
        <end position="73"/>
    </location>
</feature>
<name>A0A7J6VLX7_THATH</name>
<comment type="caution">
    <text evidence="2">The sequence shown here is derived from an EMBL/GenBank/DDBJ whole genome shotgun (WGS) entry which is preliminary data.</text>
</comment>
<organism evidence="2 3">
    <name type="scientific">Thalictrum thalictroides</name>
    <name type="common">Rue-anemone</name>
    <name type="synonym">Anemone thalictroides</name>
    <dbReference type="NCBI Taxonomy" id="46969"/>
    <lineage>
        <taxon>Eukaryota</taxon>
        <taxon>Viridiplantae</taxon>
        <taxon>Streptophyta</taxon>
        <taxon>Embryophyta</taxon>
        <taxon>Tracheophyta</taxon>
        <taxon>Spermatophyta</taxon>
        <taxon>Magnoliopsida</taxon>
        <taxon>Ranunculales</taxon>
        <taxon>Ranunculaceae</taxon>
        <taxon>Thalictroideae</taxon>
        <taxon>Thalictrum</taxon>
    </lineage>
</organism>